<gene>
    <name evidence="1" type="ORF">HZS54_12300</name>
</gene>
<keyword evidence="2" id="KW-1185">Reference proteome</keyword>
<dbReference type="Proteomes" id="UP000509346">
    <property type="component" value="Chromosome"/>
</dbReference>
<protein>
    <submittedName>
        <fullName evidence="1">DUF1643 domain-containing protein</fullName>
    </submittedName>
</protein>
<evidence type="ECO:0000313" key="2">
    <source>
        <dbReference type="Proteomes" id="UP000509346"/>
    </source>
</evidence>
<sequence length="244" mass="27853">MSEDDTERSPLLQDDHQGAKFSDDQEYRYRLWRTWNHTKPTITFVMLNPSTAGETADDPTIRRCINFAQEWGYGTLEVVNLFGLRATDPSKLQEHNAPIGPKNDEFLRQACQDAEMVVVAWGADGSLYGREREVTEMLSMDLYALNTTKDNHPVHPLYQPADTEPLKWRYDGSTEEGRTPDEDTERCENCEEPLEEEFNEPLEEYPGHDMTLCPSCGIHARMHGELPDVPVQQGLDSSWGSNDD</sequence>
<name>A0A7D5T5G1_9EURY</name>
<dbReference type="RefSeq" id="WP_179922816.1">
    <property type="nucleotide sequence ID" value="NZ_CP058909.1"/>
</dbReference>
<evidence type="ECO:0000313" key="1">
    <source>
        <dbReference type="EMBL" id="QLH82348.1"/>
    </source>
</evidence>
<dbReference type="Pfam" id="PF07799">
    <property type="entry name" value="DUF1643"/>
    <property type="match status" value="1"/>
</dbReference>
<accession>A0A7D5T5G1</accession>
<dbReference type="InterPro" id="IPR012441">
    <property type="entry name" value="DUF1643"/>
</dbReference>
<reference evidence="1 2" key="1">
    <citation type="submission" date="2020-07" db="EMBL/GenBank/DDBJ databases">
        <title>Halosimplex litoreum sp. nov. and Halosimplex rubrum sp. nov., isolated from different salt environments.</title>
        <authorList>
            <person name="Cui H."/>
        </authorList>
    </citation>
    <scope>NUCLEOTIDE SEQUENCE [LARGE SCALE GENOMIC DNA]</scope>
    <source>
        <strain evidence="1 2">R2</strain>
    </source>
</reference>
<dbReference type="OrthoDB" id="286501at2157"/>
<proteinExistence type="predicted"/>
<dbReference type="EMBL" id="CP058909">
    <property type="protein sequence ID" value="QLH82348.1"/>
    <property type="molecule type" value="Genomic_DNA"/>
</dbReference>
<dbReference type="KEGG" id="hpel:HZS54_12300"/>
<dbReference type="AlphaFoldDB" id="A0A7D5T5G1"/>
<organism evidence="1 2">
    <name type="scientific">Halosimplex pelagicum</name>
    <dbReference type="NCBI Taxonomy" id="869886"/>
    <lineage>
        <taxon>Archaea</taxon>
        <taxon>Methanobacteriati</taxon>
        <taxon>Methanobacteriota</taxon>
        <taxon>Stenosarchaea group</taxon>
        <taxon>Halobacteria</taxon>
        <taxon>Halobacteriales</taxon>
        <taxon>Haloarculaceae</taxon>
        <taxon>Halosimplex</taxon>
    </lineage>
</organism>
<dbReference type="GeneID" id="56083383"/>